<name>A0AAD1MA15_9MYCO</name>
<keyword evidence="3" id="KW-0540">Nuclease</keyword>
<protein>
    <submittedName>
        <fullName evidence="3">Endonuclease</fullName>
    </submittedName>
</protein>
<keyword evidence="1" id="KW-0472">Membrane</keyword>
<keyword evidence="3" id="KW-0255">Endonuclease</keyword>
<dbReference type="RefSeq" id="WP_083156836.1">
    <property type="nucleotide sequence ID" value="NZ_AP022560.1"/>
</dbReference>
<dbReference type="InterPro" id="IPR036691">
    <property type="entry name" value="Endo/exonu/phosph_ase_sf"/>
</dbReference>
<keyword evidence="3" id="KW-0378">Hydrolase</keyword>
<dbReference type="Proteomes" id="UP000466681">
    <property type="component" value="Chromosome"/>
</dbReference>
<keyword evidence="1" id="KW-0812">Transmembrane</keyword>
<dbReference type="Pfam" id="PF03372">
    <property type="entry name" value="Exo_endo_phos"/>
    <property type="match status" value="1"/>
</dbReference>
<evidence type="ECO:0000313" key="3">
    <source>
        <dbReference type="EMBL" id="BBX05055.1"/>
    </source>
</evidence>
<evidence type="ECO:0000256" key="1">
    <source>
        <dbReference type="SAM" id="Phobius"/>
    </source>
</evidence>
<gene>
    <name evidence="3" type="ORF">MMOR_59910</name>
</gene>
<dbReference type="EMBL" id="AP022560">
    <property type="protein sequence ID" value="BBX05055.1"/>
    <property type="molecule type" value="Genomic_DNA"/>
</dbReference>
<organism evidence="3 4">
    <name type="scientific">Mycolicibacterium moriokaense</name>
    <dbReference type="NCBI Taxonomy" id="39691"/>
    <lineage>
        <taxon>Bacteria</taxon>
        <taxon>Bacillati</taxon>
        <taxon>Actinomycetota</taxon>
        <taxon>Actinomycetes</taxon>
        <taxon>Mycobacteriales</taxon>
        <taxon>Mycobacteriaceae</taxon>
        <taxon>Mycolicibacterium</taxon>
    </lineage>
</organism>
<sequence length="327" mass="34662">MIRLFATALGLVALAVGAAGLVARYLPVTNEVVLVVAAAAPYLTVASLIALFMFVVSRRWVLTIVAALLCVVMIAVQLPRFIGPEKVGVPSVAVRVVTANLGRGHADPRAVTELAGTTADVLVIQELTPEAATGLSGAGLDAIFPYRALNPAARSSGVGVWSRYPIIDSARIDAYVMPMLRARIQVPGVMFPTTVLSVHLAAPWVQSLHYFRDDVANFPVTLRELSREAGSGAVIVAGDFNSTLDMQPFRKLLAEGYRDAGEQAGAGLTRTYPSKPWRRPVIGIDHVLVHNCSASSVRTVALPGSDHRGLATVIDVPVDPTASYPVV</sequence>
<dbReference type="KEGG" id="mmor:MMOR_59910"/>
<dbReference type="GO" id="GO:0004519">
    <property type="term" value="F:endonuclease activity"/>
    <property type="evidence" value="ECO:0007669"/>
    <property type="project" value="UniProtKB-KW"/>
</dbReference>
<accession>A0AAD1MA15</accession>
<evidence type="ECO:0000259" key="2">
    <source>
        <dbReference type="Pfam" id="PF03372"/>
    </source>
</evidence>
<feature type="transmembrane region" description="Helical" evidence="1">
    <location>
        <begin position="60"/>
        <end position="78"/>
    </location>
</feature>
<keyword evidence="1" id="KW-1133">Transmembrane helix</keyword>
<dbReference type="InterPro" id="IPR005135">
    <property type="entry name" value="Endo/exonuclease/phosphatase"/>
</dbReference>
<feature type="transmembrane region" description="Helical" evidence="1">
    <location>
        <begin position="33"/>
        <end position="53"/>
    </location>
</feature>
<dbReference type="SUPFAM" id="SSF56219">
    <property type="entry name" value="DNase I-like"/>
    <property type="match status" value="1"/>
</dbReference>
<evidence type="ECO:0000313" key="4">
    <source>
        <dbReference type="Proteomes" id="UP000466681"/>
    </source>
</evidence>
<feature type="domain" description="Endonuclease/exonuclease/phosphatase" evidence="2">
    <location>
        <begin position="97"/>
        <end position="307"/>
    </location>
</feature>
<proteinExistence type="predicted"/>
<dbReference type="AlphaFoldDB" id="A0AAD1MA15"/>
<reference evidence="3 4" key="1">
    <citation type="journal article" date="2019" name="Emerg. Microbes Infect.">
        <title>Comprehensive subspecies identification of 175 nontuberculous mycobacteria species based on 7547 genomic profiles.</title>
        <authorList>
            <person name="Matsumoto Y."/>
            <person name="Kinjo T."/>
            <person name="Motooka D."/>
            <person name="Nabeya D."/>
            <person name="Jung N."/>
            <person name="Uechi K."/>
            <person name="Horii T."/>
            <person name="Iida T."/>
            <person name="Fujita J."/>
            <person name="Nakamura S."/>
        </authorList>
    </citation>
    <scope>NUCLEOTIDE SEQUENCE [LARGE SCALE GENOMIC DNA]</scope>
    <source>
        <strain evidence="3 4">JCM 6375</strain>
    </source>
</reference>
<keyword evidence="4" id="KW-1185">Reference proteome</keyword>
<dbReference type="Gene3D" id="3.60.10.10">
    <property type="entry name" value="Endonuclease/exonuclease/phosphatase"/>
    <property type="match status" value="1"/>
</dbReference>